<dbReference type="Proteomes" id="UP001546774">
    <property type="component" value="Unassembled WGS sequence"/>
</dbReference>
<organism evidence="1 2">
    <name type="scientific">Lachnospira intestinalis</name>
    <dbReference type="NCBI Taxonomy" id="3133158"/>
    <lineage>
        <taxon>Bacteria</taxon>
        <taxon>Bacillati</taxon>
        <taxon>Bacillota</taxon>
        <taxon>Clostridia</taxon>
        <taxon>Lachnospirales</taxon>
        <taxon>Lachnospiraceae</taxon>
        <taxon>Lachnospira</taxon>
    </lineage>
</organism>
<proteinExistence type="predicted"/>
<reference evidence="1" key="1">
    <citation type="submission" date="2024-03" db="EMBL/GenBank/DDBJ databases">
        <title>Human intestinal bacterial collection.</title>
        <authorList>
            <person name="Pauvert C."/>
            <person name="Hitch T.C.A."/>
            <person name="Clavel T."/>
        </authorList>
    </citation>
    <scope>NUCLEOTIDE SEQUENCE [LARGE SCALE GENOMIC DNA]</scope>
    <source>
        <strain evidence="1">CLA-AA-H89B</strain>
    </source>
</reference>
<accession>A0ABV1H791</accession>
<dbReference type="InterPro" id="IPR019644">
    <property type="entry name" value="DUF2508"/>
</dbReference>
<comment type="caution">
    <text evidence="1">The sequence shown here is derived from an EMBL/GenBank/DDBJ whole genome shotgun (WGS) entry which is preliminary data.</text>
</comment>
<protein>
    <submittedName>
        <fullName evidence="1">YaaL family protein</fullName>
    </submittedName>
</protein>
<keyword evidence="2" id="KW-1185">Reference proteome</keyword>
<name>A0ABV1H791_9FIRM</name>
<evidence type="ECO:0000313" key="2">
    <source>
        <dbReference type="Proteomes" id="UP001546774"/>
    </source>
</evidence>
<dbReference type="Pfam" id="PF10704">
    <property type="entry name" value="DUF2508"/>
    <property type="match status" value="1"/>
</dbReference>
<dbReference type="EMBL" id="JBBMFS010000009">
    <property type="protein sequence ID" value="MEQ2555531.1"/>
    <property type="molecule type" value="Genomic_DNA"/>
</dbReference>
<sequence>MKLLKKNNKPVTQENQYLLQEIALTKRALSAAYSNFDNATDPDLIDCYIYQVNSEQKRYKYLLQKAKEYEKSSAKAVHIADV</sequence>
<evidence type="ECO:0000313" key="1">
    <source>
        <dbReference type="EMBL" id="MEQ2555531.1"/>
    </source>
</evidence>
<gene>
    <name evidence="1" type="ORF">WMO37_11030</name>
</gene>